<dbReference type="EMBL" id="NMUH01004225">
    <property type="protein sequence ID" value="MQM08861.1"/>
    <property type="molecule type" value="Genomic_DNA"/>
</dbReference>
<dbReference type="Proteomes" id="UP000652761">
    <property type="component" value="Unassembled WGS sequence"/>
</dbReference>
<evidence type="ECO:0000313" key="1">
    <source>
        <dbReference type="EMBL" id="MQM08861.1"/>
    </source>
</evidence>
<reference evidence="1" key="1">
    <citation type="submission" date="2017-07" db="EMBL/GenBank/DDBJ databases">
        <title>Taro Niue Genome Assembly and Annotation.</title>
        <authorList>
            <person name="Atibalentja N."/>
            <person name="Keating K."/>
            <person name="Fields C.J."/>
        </authorList>
    </citation>
    <scope>NUCLEOTIDE SEQUENCE</scope>
    <source>
        <strain evidence="1">Niue_2</strain>
        <tissue evidence="1">Leaf</tissue>
    </source>
</reference>
<comment type="caution">
    <text evidence="1">The sequence shown here is derived from an EMBL/GenBank/DDBJ whole genome shotgun (WGS) entry which is preliminary data.</text>
</comment>
<sequence>MPTADACQLRELTEMKLLQGWCAKLPTVEKEHMYLNCCREERYTFFREYSFVELLGFLKRAVLIRWHLWILQSVRPTKTSRSICVSAWLSEIEMKSG</sequence>
<proteinExistence type="predicted"/>
<accession>A0A843WUE1</accession>
<gene>
    <name evidence="1" type="ORF">Taro_041723</name>
</gene>
<dbReference type="AlphaFoldDB" id="A0A843WUE1"/>
<name>A0A843WUE1_COLES</name>
<keyword evidence="2" id="KW-1185">Reference proteome</keyword>
<organism evidence="1 2">
    <name type="scientific">Colocasia esculenta</name>
    <name type="common">Wild taro</name>
    <name type="synonym">Arum esculentum</name>
    <dbReference type="NCBI Taxonomy" id="4460"/>
    <lineage>
        <taxon>Eukaryota</taxon>
        <taxon>Viridiplantae</taxon>
        <taxon>Streptophyta</taxon>
        <taxon>Embryophyta</taxon>
        <taxon>Tracheophyta</taxon>
        <taxon>Spermatophyta</taxon>
        <taxon>Magnoliopsida</taxon>
        <taxon>Liliopsida</taxon>
        <taxon>Araceae</taxon>
        <taxon>Aroideae</taxon>
        <taxon>Colocasieae</taxon>
        <taxon>Colocasia</taxon>
    </lineage>
</organism>
<evidence type="ECO:0000313" key="2">
    <source>
        <dbReference type="Proteomes" id="UP000652761"/>
    </source>
</evidence>
<protein>
    <submittedName>
        <fullName evidence="1">Uncharacterized protein</fullName>
    </submittedName>
</protein>